<dbReference type="InterPro" id="IPR002775">
    <property type="entry name" value="DNA/RNA-bd_Alba-like"/>
</dbReference>
<reference evidence="5" key="1">
    <citation type="submission" date="2021-11" db="EMBL/GenBank/DDBJ databases">
        <authorList>
            <person name="Schell T."/>
        </authorList>
    </citation>
    <scope>NUCLEOTIDE SEQUENCE</scope>
    <source>
        <strain evidence="5">M5</strain>
    </source>
</reference>
<comment type="similarity">
    <text evidence="2">Belongs to the histone-like Alba family.</text>
</comment>
<evidence type="ECO:0000313" key="6">
    <source>
        <dbReference type="Proteomes" id="UP000789390"/>
    </source>
</evidence>
<evidence type="ECO:0000256" key="1">
    <source>
        <dbReference type="ARBA" id="ARBA00004123"/>
    </source>
</evidence>
<dbReference type="GO" id="GO:0003723">
    <property type="term" value="F:RNA binding"/>
    <property type="evidence" value="ECO:0007669"/>
    <property type="project" value="TreeGrafter"/>
</dbReference>
<comment type="subcellular location">
    <subcellularLocation>
        <location evidence="1">Nucleus</location>
    </subcellularLocation>
</comment>
<evidence type="ECO:0000256" key="2">
    <source>
        <dbReference type="ARBA" id="ARBA00008018"/>
    </source>
</evidence>
<dbReference type="OrthoDB" id="424402at2759"/>
<keyword evidence="3" id="KW-0539">Nucleus</keyword>
<dbReference type="PANTHER" id="PTHR13516:SF4">
    <property type="entry name" value="FI09323P"/>
    <property type="match status" value="1"/>
</dbReference>
<comment type="caution">
    <text evidence="5">The sequence shown here is derived from an EMBL/GenBank/DDBJ whole genome shotgun (WGS) entry which is preliminary data.</text>
</comment>
<sequence>MENYVKGMNTDPDIEWGDLPFKCLPSNLTWMKVRPGSKMTNLIEFAITSMDVTKTQMWSGIGPAIGKTISCVEIVKRKIPNLHQISKISYHKCEEYWNPKNNELDSLRVVRNVPLLHILLSVEPLDSNEPG</sequence>
<dbReference type="Gene3D" id="3.30.110.20">
    <property type="entry name" value="Alba-like domain"/>
    <property type="match status" value="1"/>
</dbReference>
<organism evidence="5 6">
    <name type="scientific">Daphnia galeata</name>
    <dbReference type="NCBI Taxonomy" id="27404"/>
    <lineage>
        <taxon>Eukaryota</taxon>
        <taxon>Metazoa</taxon>
        <taxon>Ecdysozoa</taxon>
        <taxon>Arthropoda</taxon>
        <taxon>Crustacea</taxon>
        <taxon>Branchiopoda</taxon>
        <taxon>Diplostraca</taxon>
        <taxon>Cladocera</taxon>
        <taxon>Anomopoda</taxon>
        <taxon>Daphniidae</taxon>
        <taxon>Daphnia</taxon>
    </lineage>
</organism>
<dbReference type="InterPro" id="IPR051958">
    <property type="entry name" value="Alba-like_NAB"/>
</dbReference>
<protein>
    <recommendedName>
        <fullName evidence="4">DNA/RNA-binding protein Alba-like domain-containing protein</fullName>
    </recommendedName>
</protein>
<name>A0A8J2RKT9_9CRUS</name>
<dbReference type="GO" id="GO:0005634">
    <property type="term" value="C:nucleus"/>
    <property type="evidence" value="ECO:0007669"/>
    <property type="project" value="UniProtKB-SubCell"/>
</dbReference>
<gene>
    <name evidence="5" type="ORF">DGAL_LOCUS5955</name>
</gene>
<dbReference type="GO" id="GO:0001682">
    <property type="term" value="P:tRNA 5'-leader removal"/>
    <property type="evidence" value="ECO:0007669"/>
    <property type="project" value="TreeGrafter"/>
</dbReference>
<evidence type="ECO:0000256" key="3">
    <source>
        <dbReference type="ARBA" id="ARBA00023242"/>
    </source>
</evidence>
<evidence type="ECO:0000313" key="5">
    <source>
        <dbReference type="EMBL" id="CAH0103381.1"/>
    </source>
</evidence>
<evidence type="ECO:0000259" key="4">
    <source>
        <dbReference type="Pfam" id="PF01918"/>
    </source>
</evidence>
<accession>A0A8J2RKT9</accession>
<dbReference type="InterPro" id="IPR036882">
    <property type="entry name" value="Alba-like_dom_sf"/>
</dbReference>
<dbReference type="GO" id="GO:0000172">
    <property type="term" value="C:ribonuclease MRP complex"/>
    <property type="evidence" value="ECO:0007669"/>
    <property type="project" value="TreeGrafter"/>
</dbReference>
<dbReference type="SUPFAM" id="SSF82704">
    <property type="entry name" value="AlbA-like"/>
    <property type="match status" value="1"/>
</dbReference>
<feature type="domain" description="DNA/RNA-binding protein Alba-like" evidence="4">
    <location>
        <begin position="30"/>
        <end position="90"/>
    </location>
</feature>
<dbReference type="Pfam" id="PF01918">
    <property type="entry name" value="Alba"/>
    <property type="match status" value="1"/>
</dbReference>
<dbReference type="EMBL" id="CAKKLH010000112">
    <property type="protein sequence ID" value="CAH0103381.1"/>
    <property type="molecule type" value="Genomic_DNA"/>
</dbReference>
<dbReference type="PANTHER" id="PTHR13516">
    <property type="entry name" value="RIBONUCLEASE P SUBUNIT P25"/>
    <property type="match status" value="1"/>
</dbReference>
<dbReference type="AlphaFoldDB" id="A0A8J2RKT9"/>
<dbReference type="Proteomes" id="UP000789390">
    <property type="component" value="Unassembled WGS sequence"/>
</dbReference>
<keyword evidence="6" id="KW-1185">Reference proteome</keyword>
<proteinExistence type="inferred from homology"/>